<dbReference type="Gene3D" id="3.30.565.10">
    <property type="entry name" value="Histidine kinase-like ATPase, C-terminal domain"/>
    <property type="match status" value="1"/>
</dbReference>
<dbReference type="PANTHER" id="PTHR43065">
    <property type="entry name" value="SENSOR HISTIDINE KINASE"/>
    <property type="match status" value="1"/>
</dbReference>
<evidence type="ECO:0000256" key="7">
    <source>
        <dbReference type="ARBA" id="ARBA00022840"/>
    </source>
</evidence>
<keyword evidence="7" id="KW-0067">ATP-binding</keyword>
<reference evidence="10" key="1">
    <citation type="journal article" date="2015" name="ISME J.">
        <title>Draft Genome Sequence of Streptomyces incarnatus NRRL8089, which Produces the Nucleoside Antibiotic Sinefungin.</title>
        <authorList>
            <person name="Oshima K."/>
            <person name="Hattori M."/>
            <person name="Shimizu H."/>
            <person name="Fukuda K."/>
            <person name="Nemoto M."/>
            <person name="Inagaki K."/>
            <person name="Tamura T."/>
        </authorList>
    </citation>
    <scope>NUCLEOTIDE SEQUENCE</scope>
    <source>
        <strain evidence="10">FACHB-1375</strain>
    </source>
</reference>
<sequence length="427" mass="47284">MTLPSGDDIALGSPRAWQQAQRILEVLSSLNYRAGELDRYLHEIASGLSQLLGLDWSVVTLCQDGKEKVMASSLDMGEGEHIYSLHGLLTETVVRSGQTLAVEDALACQEYGQPPEGYASYLGVPLRTSQGEVIGTICSFCVLSRHFLEEEMRVAELFAERAATAINDYNLYQQQRQFNEVLEAEVAKRTEELRATQTKLIEQERLAAIGEFAATIVHEIRNPVTTIMMGLNYFKKKSVTAPDRERVALAIDEAYRLQNLLNEILHYAKPQILQLEEIELNSLIQKMLSVLREMPEAVERKIEFIPTSSGVTIMGDKDKLKQVLINLVRNGCEAIAPGEAVTCEVELSKDLRQACLQIRNDGTIIPSHILPKLTQPFCSTKSGGTGLGLAIVKRIVDAHNGIFSIKSARETGTIASIYIPLSTNNKL</sequence>
<keyword evidence="11" id="KW-1185">Reference proteome</keyword>
<dbReference type="EMBL" id="JACJPW010000083">
    <property type="protein sequence ID" value="MBD2184443.1"/>
    <property type="molecule type" value="Genomic_DNA"/>
</dbReference>
<dbReference type="PRINTS" id="PR00344">
    <property type="entry name" value="BCTRLSENSOR"/>
</dbReference>
<evidence type="ECO:0000256" key="6">
    <source>
        <dbReference type="ARBA" id="ARBA00022777"/>
    </source>
</evidence>
<dbReference type="Pfam" id="PF01590">
    <property type="entry name" value="GAF"/>
    <property type="match status" value="1"/>
</dbReference>
<comment type="caution">
    <text evidence="10">The sequence shown here is derived from an EMBL/GenBank/DDBJ whole genome shotgun (WGS) entry which is preliminary data.</text>
</comment>
<dbReference type="RefSeq" id="WP_190470826.1">
    <property type="nucleotide sequence ID" value="NZ_JACJPW010000083.1"/>
</dbReference>
<keyword evidence="4" id="KW-0808">Transferase</keyword>
<dbReference type="Gene3D" id="1.10.287.130">
    <property type="match status" value="1"/>
</dbReference>
<comment type="catalytic activity">
    <reaction evidence="1">
        <text>ATP + protein L-histidine = ADP + protein N-phospho-L-histidine.</text>
        <dbReference type="EC" id="2.7.13.3"/>
    </reaction>
</comment>
<evidence type="ECO:0000313" key="11">
    <source>
        <dbReference type="Proteomes" id="UP000641646"/>
    </source>
</evidence>
<dbReference type="Proteomes" id="UP000641646">
    <property type="component" value="Unassembled WGS sequence"/>
</dbReference>
<dbReference type="SUPFAM" id="SSF55874">
    <property type="entry name" value="ATPase domain of HSP90 chaperone/DNA topoisomerase II/histidine kinase"/>
    <property type="match status" value="1"/>
</dbReference>
<name>A0A926VJP1_9CYAN</name>
<feature type="domain" description="Histidine kinase" evidence="9">
    <location>
        <begin position="215"/>
        <end position="423"/>
    </location>
</feature>
<dbReference type="SUPFAM" id="SSF47384">
    <property type="entry name" value="Homodimeric domain of signal transducing histidine kinase"/>
    <property type="match status" value="1"/>
</dbReference>
<keyword evidence="3" id="KW-0597">Phosphoprotein</keyword>
<dbReference type="Pfam" id="PF02518">
    <property type="entry name" value="HATPase_c"/>
    <property type="match status" value="1"/>
</dbReference>
<dbReference type="SMART" id="SM00387">
    <property type="entry name" value="HATPase_c"/>
    <property type="match status" value="1"/>
</dbReference>
<dbReference type="InterPro" id="IPR003661">
    <property type="entry name" value="HisK_dim/P_dom"/>
</dbReference>
<keyword evidence="5" id="KW-0547">Nucleotide-binding</keyword>
<dbReference type="InterPro" id="IPR036097">
    <property type="entry name" value="HisK_dim/P_sf"/>
</dbReference>
<dbReference type="SUPFAM" id="SSF55781">
    <property type="entry name" value="GAF domain-like"/>
    <property type="match status" value="1"/>
</dbReference>
<evidence type="ECO:0000256" key="3">
    <source>
        <dbReference type="ARBA" id="ARBA00022553"/>
    </source>
</evidence>
<dbReference type="GO" id="GO:0005524">
    <property type="term" value="F:ATP binding"/>
    <property type="evidence" value="ECO:0007669"/>
    <property type="project" value="UniProtKB-KW"/>
</dbReference>
<proteinExistence type="predicted"/>
<reference evidence="10" key="2">
    <citation type="submission" date="2020-08" db="EMBL/GenBank/DDBJ databases">
        <authorList>
            <person name="Chen M."/>
            <person name="Teng W."/>
            <person name="Zhao L."/>
            <person name="Hu C."/>
            <person name="Zhou Y."/>
            <person name="Han B."/>
            <person name="Song L."/>
            <person name="Shu W."/>
        </authorList>
    </citation>
    <scope>NUCLEOTIDE SEQUENCE</scope>
    <source>
        <strain evidence="10">FACHB-1375</strain>
    </source>
</reference>
<dbReference type="Gene3D" id="3.30.450.40">
    <property type="match status" value="1"/>
</dbReference>
<dbReference type="InterPro" id="IPR003018">
    <property type="entry name" value="GAF"/>
</dbReference>
<evidence type="ECO:0000256" key="8">
    <source>
        <dbReference type="ARBA" id="ARBA00023012"/>
    </source>
</evidence>
<dbReference type="PANTHER" id="PTHR43065:SF10">
    <property type="entry name" value="PEROXIDE STRESS-ACTIVATED HISTIDINE KINASE MAK3"/>
    <property type="match status" value="1"/>
</dbReference>
<evidence type="ECO:0000313" key="10">
    <source>
        <dbReference type="EMBL" id="MBD2184443.1"/>
    </source>
</evidence>
<dbReference type="InterPro" id="IPR029016">
    <property type="entry name" value="GAF-like_dom_sf"/>
</dbReference>
<accession>A0A926VJP1</accession>
<organism evidence="10 11">
    <name type="scientific">Aerosakkonema funiforme FACHB-1375</name>
    <dbReference type="NCBI Taxonomy" id="2949571"/>
    <lineage>
        <taxon>Bacteria</taxon>
        <taxon>Bacillati</taxon>
        <taxon>Cyanobacteriota</taxon>
        <taxon>Cyanophyceae</taxon>
        <taxon>Oscillatoriophycideae</taxon>
        <taxon>Aerosakkonematales</taxon>
        <taxon>Aerosakkonemataceae</taxon>
        <taxon>Aerosakkonema</taxon>
    </lineage>
</organism>
<dbReference type="Pfam" id="PF00512">
    <property type="entry name" value="HisKA"/>
    <property type="match status" value="1"/>
</dbReference>
<dbReference type="InterPro" id="IPR003594">
    <property type="entry name" value="HATPase_dom"/>
</dbReference>
<dbReference type="GO" id="GO:0000155">
    <property type="term" value="F:phosphorelay sensor kinase activity"/>
    <property type="evidence" value="ECO:0007669"/>
    <property type="project" value="InterPro"/>
</dbReference>
<evidence type="ECO:0000256" key="1">
    <source>
        <dbReference type="ARBA" id="ARBA00000085"/>
    </source>
</evidence>
<dbReference type="EC" id="2.7.13.3" evidence="2"/>
<dbReference type="InterPro" id="IPR005467">
    <property type="entry name" value="His_kinase_dom"/>
</dbReference>
<protein>
    <recommendedName>
        <fullName evidence="2">histidine kinase</fullName>
        <ecNumber evidence="2">2.7.13.3</ecNumber>
    </recommendedName>
</protein>
<keyword evidence="8" id="KW-0902">Two-component regulatory system</keyword>
<dbReference type="SMART" id="SM00388">
    <property type="entry name" value="HisKA"/>
    <property type="match status" value="1"/>
</dbReference>
<evidence type="ECO:0000256" key="4">
    <source>
        <dbReference type="ARBA" id="ARBA00022679"/>
    </source>
</evidence>
<dbReference type="InterPro" id="IPR004358">
    <property type="entry name" value="Sig_transdc_His_kin-like_C"/>
</dbReference>
<evidence type="ECO:0000259" key="9">
    <source>
        <dbReference type="PROSITE" id="PS50109"/>
    </source>
</evidence>
<evidence type="ECO:0000256" key="2">
    <source>
        <dbReference type="ARBA" id="ARBA00012438"/>
    </source>
</evidence>
<dbReference type="InterPro" id="IPR036890">
    <property type="entry name" value="HATPase_C_sf"/>
</dbReference>
<dbReference type="CDD" id="cd00082">
    <property type="entry name" value="HisKA"/>
    <property type="match status" value="1"/>
</dbReference>
<evidence type="ECO:0000256" key="5">
    <source>
        <dbReference type="ARBA" id="ARBA00022741"/>
    </source>
</evidence>
<dbReference type="PROSITE" id="PS50109">
    <property type="entry name" value="HIS_KIN"/>
    <property type="match status" value="1"/>
</dbReference>
<keyword evidence="6" id="KW-0418">Kinase</keyword>
<dbReference type="SMART" id="SM00065">
    <property type="entry name" value="GAF"/>
    <property type="match status" value="1"/>
</dbReference>
<gene>
    <name evidence="10" type="ORF">H6G03_25815</name>
</gene>
<dbReference type="AlphaFoldDB" id="A0A926VJP1"/>